<keyword evidence="1" id="KW-0812">Transmembrane</keyword>
<comment type="caution">
    <text evidence="2">The sequence shown here is derived from an EMBL/GenBank/DDBJ whole genome shotgun (WGS) entry which is preliminary data.</text>
</comment>
<dbReference type="Proteomes" id="UP000018001">
    <property type="component" value="Unassembled WGS sequence"/>
</dbReference>
<evidence type="ECO:0000313" key="3">
    <source>
        <dbReference type="Proteomes" id="UP000018001"/>
    </source>
</evidence>
<accession>V5FIL7</accession>
<feature type="transmembrane region" description="Helical" evidence="1">
    <location>
        <begin position="65"/>
        <end position="86"/>
    </location>
</feature>
<dbReference type="OrthoDB" id="3202396at2759"/>
<organism evidence="2 3">
    <name type="scientific">Byssochlamys spectabilis (strain No. 5 / NBRC 109023)</name>
    <name type="common">Paecilomyces variotii</name>
    <dbReference type="NCBI Taxonomy" id="1356009"/>
    <lineage>
        <taxon>Eukaryota</taxon>
        <taxon>Fungi</taxon>
        <taxon>Dikarya</taxon>
        <taxon>Ascomycota</taxon>
        <taxon>Pezizomycotina</taxon>
        <taxon>Eurotiomycetes</taxon>
        <taxon>Eurotiomycetidae</taxon>
        <taxon>Eurotiales</taxon>
        <taxon>Thermoascaceae</taxon>
        <taxon>Paecilomyces</taxon>
    </lineage>
</organism>
<evidence type="ECO:0000313" key="2">
    <source>
        <dbReference type="EMBL" id="GAD91553.1"/>
    </source>
</evidence>
<dbReference type="Pfam" id="PF13826">
    <property type="entry name" value="Monooxy_af470-like"/>
    <property type="match status" value="1"/>
</dbReference>
<proteinExistence type="predicted"/>
<protein>
    <recommendedName>
        <fullName evidence="4">Monooxygenase</fullName>
    </recommendedName>
</protein>
<name>V5FIL7_BYSSN</name>
<dbReference type="InterPro" id="IPR025444">
    <property type="entry name" value="Monooxy_af470"/>
</dbReference>
<gene>
    <name evidence="2" type="ORF">PVAR5_0125</name>
</gene>
<dbReference type="AlphaFoldDB" id="V5FIL7"/>
<evidence type="ECO:0000256" key="1">
    <source>
        <dbReference type="SAM" id="Phobius"/>
    </source>
</evidence>
<sequence>MPGLKPIFPPTSTGPQSFFAKQDGRKMVRAIQFLYKDVQEEKLWLLAAAAVQGVITWLFPTALSFLPALFILAYRVLDMVLIIYGFRQNRYMDGTIGRKITAQIPDENGNFGDKPSNETVVVLLLGLRTNHPLGIFYSGFQKINKYFIDMMKDLESNREEYGYLTTSSWISSSDRAASSELLNIYYFRSMEGVHKFAHNPSHTAGVNWWNKTIKEHRDISIMHEVYEAEPGHWENIYENYWPTSFASAKYPVKNKEADEKDTEPQQWVNGIVDAGVGSLNSAMKRLRRVPNRR</sequence>
<reference evidence="3" key="1">
    <citation type="journal article" date="2014" name="Genome Announc.">
        <title>Draft genome sequence of the formaldehyde-resistant fungus Byssochlamys spectabilis No. 5 (anamorph Paecilomyces variotii No. 5) (NBRC109023).</title>
        <authorList>
            <person name="Oka T."/>
            <person name="Ekino K."/>
            <person name="Fukuda K."/>
            <person name="Nomura Y."/>
        </authorList>
    </citation>
    <scope>NUCLEOTIDE SEQUENCE [LARGE SCALE GENOMIC DNA]</scope>
    <source>
        <strain evidence="3">No. 5 / NBRC 109023</strain>
    </source>
</reference>
<keyword evidence="3" id="KW-1185">Reference proteome</keyword>
<dbReference type="eggNOG" id="ENOG502S8K0">
    <property type="taxonomic scope" value="Eukaryota"/>
</dbReference>
<keyword evidence="1" id="KW-1133">Transmembrane helix</keyword>
<keyword evidence="1" id="KW-0472">Membrane</keyword>
<dbReference type="InterPro" id="IPR011008">
    <property type="entry name" value="Dimeric_a/b-barrel"/>
</dbReference>
<dbReference type="InParanoid" id="V5FIL7"/>
<dbReference type="SUPFAM" id="SSF54909">
    <property type="entry name" value="Dimeric alpha+beta barrel"/>
    <property type="match status" value="1"/>
</dbReference>
<dbReference type="HOGENOM" id="CLU_053354_1_0_1"/>
<dbReference type="EMBL" id="BAUL01000002">
    <property type="protein sequence ID" value="GAD91553.1"/>
    <property type="molecule type" value="Genomic_DNA"/>
</dbReference>
<evidence type="ECO:0008006" key="4">
    <source>
        <dbReference type="Google" id="ProtNLM"/>
    </source>
</evidence>